<keyword evidence="9" id="KW-1185">Reference proteome</keyword>
<keyword evidence="4" id="KW-0862">Zinc</keyword>
<evidence type="ECO:0000313" key="7">
    <source>
        <dbReference type="EMBL" id="CAF1760287.1"/>
    </source>
</evidence>
<keyword evidence="3" id="KW-0863">Zinc-finger</keyword>
<reference evidence="8 9" key="1">
    <citation type="journal article" date="2014" name="Science">
        <title>Plant genetics. Early allopolyploid evolution in the post-Neolithic Brassica napus oilseed genome.</title>
        <authorList>
            <person name="Chalhoub B."/>
            <person name="Denoeud F."/>
            <person name="Liu S."/>
            <person name="Parkin I.A."/>
            <person name="Tang H."/>
            <person name="Wang X."/>
            <person name="Chiquet J."/>
            <person name="Belcram H."/>
            <person name="Tong C."/>
            <person name="Samans B."/>
            <person name="Correa M."/>
            <person name="Da Silva C."/>
            <person name="Just J."/>
            <person name="Falentin C."/>
            <person name="Koh C.S."/>
            <person name="Le Clainche I."/>
            <person name="Bernard M."/>
            <person name="Bento P."/>
            <person name="Noel B."/>
            <person name="Labadie K."/>
            <person name="Alberti A."/>
            <person name="Charles M."/>
            <person name="Arnaud D."/>
            <person name="Guo H."/>
            <person name="Daviaud C."/>
            <person name="Alamery S."/>
            <person name="Jabbari K."/>
            <person name="Zhao M."/>
            <person name="Edger P.P."/>
            <person name="Chelaifa H."/>
            <person name="Tack D."/>
            <person name="Lassalle G."/>
            <person name="Mestiri I."/>
            <person name="Schnel N."/>
            <person name="Le Paslier M.C."/>
            <person name="Fan G."/>
            <person name="Renault V."/>
            <person name="Bayer P.E."/>
            <person name="Golicz A.A."/>
            <person name="Manoli S."/>
            <person name="Lee T.H."/>
            <person name="Thi V.H."/>
            <person name="Chalabi S."/>
            <person name="Hu Q."/>
            <person name="Fan C."/>
            <person name="Tollenaere R."/>
            <person name="Lu Y."/>
            <person name="Battail C."/>
            <person name="Shen J."/>
            <person name="Sidebottom C.H."/>
            <person name="Wang X."/>
            <person name="Canaguier A."/>
            <person name="Chauveau A."/>
            <person name="Berard A."/>
            <person name="Deniot G."/>
            <person name="Guan M."/>
            <person name="Liu Z."/>
            <person name="Sun F."/>
            <person name="Lim Y.P."/>
            <person name="Lyons E."/>
            <person name="Town C.D."/>
            <person name="Bancroft I."/>
            <person name="Wang X."/>
            <person name="Meng J."/>
            <person name="Ma J."/>
            <person name="Pires J.C."/>
            <person name="King G.J."/>
            <person name="Brunel D."/>
            <person name="Delourme R."/>
            <person name="Renard M."/>
            <person name="Aury J.M."/>
            <person name="Adams K.L."/>
            <person name="Batley J."/>
            <person name="Snowdon R.J."/>
            <person name="Tost J."/>
            <person name="Edwards D."/>
            <person name="Zhou Y."/>
            <person name="Hua W."/>
            <person name="Sharpe A.G."/>
            <person name="Paterson A.H."/>
            <person name="Guan C."/>
            <person name="Wincker P."/>
        </authorList>
    </citation>
    <scope>NUCLEOTIDE SEQUENCE [LARGE SCALE GENOMIC DNA]</scope>
    <source>
        <strain evidence="9">cv. Darmor-bzh</strain>
    </source>
</reference>
<dbReference type="GO" id="GO:0008270">
    <property type="term" value="F:zinc ion binding"/>
    <property type="evidence" value="ECO:0007669"/>
    <property type="project" value="UniProtKB-KW"/>
</dbReference>
<dbReference type="AlphaFoldDB" id="A0A078G3D3"/>
<dbReference type="GO" id="GO:0007004">
    <property type="term" value="P:telomere maintenance via telomerase"/>
    <property type="evidence" value="ECO:0000318"/>
    <property type="project" value="GO_Central"/>
</dbReference>
<name>A0A078G3D3_BRANA</name>
<dbReference type="GO" id="GO:0051321">
    <property type="term" value="P:meiotic cell cycle"/>
    <property type="evidence" value="ECO:0000318"/>
    <property type="project" value="GO_Central"/>
</dbReference>
<evidence type="ECO:0000256" key="5">
    <source>
        <dbReference type="ARBA" id="ARBA00023125"/>
    </source>
</evidence>
<keyword evidence="2" id="KW-0479">Metal-binding</keyword>
<dbReference type="CDD" id="cd04476">
    <property type="entry name" value="RPA1_DBD_C"/>
    <property type="match status" value="1"/>
</dbReference>
<evidence type="ECO:0000256" key="2">
    <source>
        <dbReference type="ARBA" id="ARBA00022723"/>
    </source>
</evidence>
<dbReference type="EMBL" id="HG994373">
    <property type="protein sequence ID" value="CAF1760287.1"/>
    <property type="molecule type" value="Genomic_DNA"/>
</dbReference>
<organism evidence="8 9">
    <name type="scientific">Brassica napus</name>
    <name type="common">Rape</name>
    <dbReference type="NCBI Taxonomy" id="3708"/>
    <lineage>
        <taxon>Eukaryota</taxon>
        <taxon>Viridiplantae</taxon>
        <taxon>Streptophyta</taxon>
        <taxon>Embryophyta</taxon>
        <taxon>Tracheophyta</taxon>
        <taxon>Spermatophyta</taxon>
        <taxon>Magnoliopsida</taxon>
        <taxon>eudicotyledons</taxon>
        <taxon>Gunneridae</taxon>
        <taxon>Pentapetalae</taxon>
        <taxon>rosids</taxon>
        <taxon>malvids</taxon>
        <taxon>Brassicales</taxon>
        <taxon>Brassicaceae</taxon>
        <taxon>Brassiceae</taxon>
        <taxon>Brassica</taxon>
    </lineage>
</organism>
<dbReference type="GO" id="GO:0003684">
    <property type="term" value="F:damaged DNA binding"/>
    <property type="evidence" value="ECO:0000318"/>
    <property type="project" value="GO_Central"/>
</dbReference>
<evidence type="ECO:0000313" key="8">
    <source>
        <dbReference type="EMBL" id="CDY19861.1"/>
    </source>
</evidence>
<reference evidence="7" key="3">
    <citation type="submission" date="2021-01" db="EMBL/GenBank/DDBJ databases">
        <authorList>
            <consortium name="Genoscope - CEA"/>
            <person name="William W."/>
        </authorList>
    </citation>
    <scope>NUCLEOTIDE SEQUENCE</scope>
</reference>
<dbReference type="CDD" id="cd04481">
    <property type="entry name" value="RPA1_DBD_B_like"/>
    <property type="match status" value="1"/>
</dbReference>
<dbReference type="OMA" id="ITIWGEL"/>
<dbReference type="InterPro" id="IPR047192">
    <property type="entry name" value="Euk_RPA1_DBD_C"/>
</dbReference>
<sequence>MTLITIHPYKIGFLSTTRVRCCDALPDELTGFEPVNYRDILDGTLNTDYLFDVISQIFEVTPIEVVSADGKDTKKITVELCNEKDECLPMVLWGNFATDVSEAIERGGDNAIVCVLRLPKDELPFAVVQPKPLMLTNGVGDKNDFFFNTPRKTISQMVELNRVEQCIVMCTIAAIDSDMGWYYLSCNVCSKKVLNVPNDTIDDGEDDDKLGFHYYCGKCKVNNPKYKLHLVVLDNTSNANFLLFDNLALQLLHHPCNELTGTNIDEMQDPADIPLALKDLVGKTYLFKVGIEKENFLYKNDTYKVLKIVANIEMVTEFEDLSQPKGEVNTLSLENSLISDGPERSLMLSGGSSQEAEANALTPAKRRGTTVFNLEEHYDENSVIRNSCSTRIKKEKTDKSGRRELENAWRFTTNPKQTSIQN</sequence>
<dbReference type="Gramene" id="CDY19861">
    <property type="protein sequence ID" value="CDY19861"/>
    <property type="gene ID" value="GSBRNA2T00009629001"/>
</dbReference>
<dbReference type="Proteomes" id="UP001295469">
    <property type="component" value="Chromosome C09"/>
</dbReference>
<comment type="similarity">
    <text evidence="1">Belongs to the replication factor A protein 1 family.</text>
</comment>
<evidence type="ECO:0000256" key="1">
    <source>
        <dbReference type="ARBA" id="ARBA00005690"/>
    </source>
</evidence>
<gene>
    <name evidence="8" type="primary">BnaC09g31270D</name>
    <name evidence="7" type="ORF">DARMORV10_C09P45320.1</name>
    <name evidence="8" type="ORF">GSBRNA2T00009629001</name>
</gene>
<dbReference type="EMBL" id="LK032101">
    <property type="protein sequence ID" value="CDY19861.1"/>
    <property type="molecule type" value="Genomic_DNA"/>
</dbReference>
<evidence type="ECO:0000256" key="3">
    <source>
        <dbReference type="ARBA" id="ARBA00022771"/>
    </source>
</evidence>
<evidence type="ECO:0000259" key="6">
    <source>
        <dbReference type="Pfam" id="PF08646"/>
    </source>
</evidence>
<dbReference type="STRING" id="3708.A0A078G3D3"/>
<dbReference type="GO" id="GO:0043047">
    <property type="term" value="F:single-stranded telomeric DNA binding"/>
    <property type="evidence" value="ECO:0000318"/>
    <property type="project" value="GO_Central"/>
</dbReference>
<feature type="domain" description="Replication factor A C-terminal" evidence="6">
    <location>
        <begin position="168"/>
        <end position="313"/>
    </location>
</feature>
<keyword evidence="5" id="KW-0238">DNA-binding</keyword>
<dbReference type="PANTHER" id="PTHR47165">
    <property type="entry name" value="OS03G0429900 PROTEIN"/>
    <property type="match status" value="1"/>
</dbReference>
<protein>
    <submittedName>
        <fullName evidence="7">(rape) hypothetical protein</fullName>
    </submittedName>
    <submittedName>
        <fullName evidence="8">BnaC09g31270D protein</fullName>
    </submittedName>
</protein>
<dbReference type="Gene3D" id="2.40.50.140">
    <property type="entry name" value="Nucleic acid-binding proteins"/>
    <property type="match status" value="2"/>
</dbReference>
<dbReference type="Pfam" id="PF08646">
    <property type="entry name" value="Rep_fac-A_C"/>
    <property type="match status" value="1"/>
</dbReference>
<dbReference type="Proteomes" id="UP000028999">
    <property type="component" value="Unassembled WGS sequence"/>
</dbReference>
<dbReference type="GO" id="GO:0005662">
    <property type="term" value="C:DNA replication factor A complex"/>
    <property type="evidence" value="ECO:0000318"/>
    <property type="project" value="GO_Central"/>
</dbReference>
<dbReference type="GO" id="GO:0006289">
    <property type="term" value="P:nucleotide-excision repair"/>
    <property type="evidence" value="ECO:0000318"/>
    <property type="project" value="GO_Central"/>
</dbReference>
<evidence type="ECO:0000256" key="4">
    <source>
        <dbReference type="ARBA" id="ARBA00022833"/>
    </source>
</evidence>
<dbReference type="PaxDb" id="3708-A0A078G3D3"/>
<accession>A0A078G3D3</accession>
<proteinExistence type="inferred from homology"/>
<dbReference type="PANTHER" id="PTHR47165:SF4">
    <property type="entry name" value="OS03G0429900 PROTEIN"/>
    <property type="match status" value="1"/>
</dbReference>
<evidence type="ECO:0000313" key="9">
    <source>
        <dbReference type="Proteomes" id="UP000028999"/>
    </source>
</evidence>
<dbReference type="GO" id="GO:0006260">
    <property type="term" value="P:DNA replication"/>
    <property type="evidence" value="ECO:0000318"/>
    <property type="project" value="GO_Central"/>
</dbReference>
<dbReference type="SUPFAM" id="SSF50249">
    <property type="entry name" value="Nucleic acid-binding proteins"/>
    <property type="match status" value="2"/>
</dbReference>
<reference evidence="8" key="2">
    <citation type="submission" date="2014-06" db="EMBL/GenBank/DDBJ databases">
        <authorList>
            <person name="Genoscope - CEA"/>
        </authorList>
    </citation>
    <scope>NUCLEOTIDE SEQUENCE</scope>
</reference>
<dbReference type="InterPro" id="IPR013955">
    <property type="entry name" value="Rep_factor-A_C"/>
</dbReference>
<dbReference type="InterPro" id="IPR012340">
    <property type="entry name" value="NA-bd_OB-fold"/>
</dbReference>
<dbReference type="GO" id="GO:0000724">
    <property type="term" value="P:double-strand break repair via homologous recombination"/>
    <property type="evidence" value="ECO:0000318"/>
    <property type="project" value="GO_Central"/>
</dbReference>